<feature type="non-terminal residue" evidence="1">
    <location>
        <position position="1"/>
    </location>
</feature>
<organism evidence="1 2">
    <name type="scientific">Dictyostelium discoideum</name>
    <name type="common">Social amoeba</name>
    <dbReference type="NCBI Taxonomy" id="44689"/>
    <lineage>
        <taxon>Eukaryota</taxon>
        <taxon>Amoebozoa</taxon>
        <taxon>Evosea</taxon>
        <taxon>Eumycetozoa</taxon>
        <taxon>Dictyostelia</taxon>
        <taxon>Dictyosteliales</taxon>
        <taxon>Dictyosteliaceae</taxon>
        <taxon>Dictyostelium</taxon>
    </lineage>
</organism>
<dbReference type="KEGG" id="ddi:DDB_G0294250"/>
<dbReference type="GeneID" id="3385429"/>
<dbReference type="AlphaFoldDB" id="Q54AS1"/>
<name>Q54AS1_DICDI</name>
<comment type="caution">
    <text evidence="1">The sequence shown here is derived from an EMBL/GenBank/DDBJ whole genome shotgun (WGS) entry which is preliminary data.</text>
</comment>
<reference evidence="1 2" key="1">
    <citation type="journal article" date="2005" name="Nature">
        <title>The genome of the social amoeba Dictyostelium discoideum.</title>
        <authorList>
            <consortium name="The Dictyostelium discoideum Sequencing Consortium"/>
            <person name="Eichinger L."/>
            <person name="Pachebat J.A."/>
            <person name="Glockner G."/>
            <person name="Rajandream M.A."/>
            <person name="Sucgang R."/>
            <person name="Berriman M."/>
            <person name="Song J."/>
            <person name="Olsen R."/>
            <person name="Szafranski K."/>
            <person name="Xu Q."/>
            <person name="Tunggal B."/>
            <person name="Kummerfeld S."/>
            <person name="Madera M."/>
            <person name="Konfortov B.A."/>
            <person name="Rivero F."/>
            <person name="Bankier A.T."/>
            <person name="Lehmann R."/>
            <person name="Hamlin N."/>
            <person name="Davies R."/>
            <person name="Gaudet P."/>
            <person name="Fey P."/>
            <person name="Pilcher K."/>
            <person name="Chen G."/>
            <person name="Saunders D."/>
            <person name="Sodergren E."/>
            <person name="Davis P."/>
            <person name="Kerhornou A."/>
            <person name="Nie X."/>
            <person name="Hall N."/>
            <person name="Anjard C."/>
            <person name="Hemphill L."/>
            <person name="Bason N."/>
            <person name="Farbrother P."/>
            <person name="Desany B."/>
            <person name="Just E."/>
            <person name="Morio T."/>
            <person name="Rost R."/>
            <person name="Churcher C."/>
            <person name="Cooper J."/>
            <person name="Haydock S."/>
            <person name="van Driessche N."/>
            <person name="Cronin A."/>
            <person name="Goodhead I."/>
            <person name="Muzny D."/>
            <person name="Mourier T."/>
            <person name="Pain A."/>
            <person name="Lu M."/>
            <person name="Harper D."/>
            <person name="Lindsay R."/>
            <person name="Hauser H."/>
            <person name="James K."/>
            <person name="Quiles M."/>
            <person name="Madan Babu M."/>
            <person name="Saito T."/>
            <person name="Buchrieser C."/>
            <person name="Wardroper A."/>
            <person name="Felder M."/>
            <person name="Thangavelu M."/>
            <person name="Johnson D."/>
            <person name="Knights A."/>
            <person name="Loulseged H."/>
            <person name="Mungall K."/>
            <person name="Oliver K."/>
            <person name="Price C."/>
            <person name="Quail M.A."/>
            <person name="Urushihara H."/>
            <person name="Hernandez J."/>
            <person name="Rabbinowitsch E."/>
            <person name="Steffen D."/>
            <person name="Sanders M."/>
            <person name="Ma J."/>
            <person name="Kohara Y."/>
            <person name="Sharp S."/>
            <person name="Simmonds M."/>
            <person name="Spiegler S."/>
            <person name="Tivey A."/>
            <person name="Sugano S."/>
            <person name="White B."/>
            <person name="Walker D."/>
            <person name="Woodward J."/>
            <person name="Winckler T."/>
            <person name="Tanaka Y."/>
            <person name="Shaulsky G."/>
            <person name="Schleicher M."/>
            <person name="Weinstock G."/>
            <person name="Rosenthal A."/>
            <person name="Cox E.C."/>
            <person name="Chisholm R.L."/>
            <person name="Gibbs R."/>
            <person name="Loomis W.F."/>
            <person name="Platzer M."/>
            <person name="Kay R.R."/>
            <person name="Williams J."/>
            <person name="Dear P.H."/>
            <person name="Noegel A.A."/>
            <person name="Barrell B."/>
            <person name="Kuspa A."/>
        </authorList>
    </citation>
    <scope>NUCLEOTIDE SEQUENCE [LARGE SCALE GENOMIC DNA]</scope>
    <source>
        <strain evidence="1 2">AX4</strain>
    </source>
</reference>
<dbReference type="InterPro" id="IPR043502">
    <property type="entry name" value="DNA/RNA_pol_sf"/>
</dbReference>
<dbReference type="Proteomes" id="UP000002195">
    <property type="component" value="Unassembled WGS sequence"/>
</dbReference>
<dbReference type="EMBL" id="AAFI02000239">
    <property type="protein sequence ID" value="EAL60352.1"/>
    <property type="molecule type" value="Genomic_DNA"/>
</dbReference>
<dbReference type="dictyBase" id="DDB_G0294250"/>
<proteinExistence type="predicted"/>
<dbReference type="Gene3D" id="3.10.10.10">
    <property type="entry name" value="HIV Type 1 Reverse Transcriptase, subunit A, domain 1"/>
    <property type="match status" value="1"/>
</dbReference>
<evidence type="ECO:0000313" key="1">
    <source>
        <dbReference type="EMBL" id="EAL60352.1"/>
    </source>
</evidence>
<protein>
    <submittedName>
        <fullName evidence="1">Uncharacterized protein</fullName>
    </submittedName>
</protein>
<keyword evidence="2" id="KW-1185">Reference proteome</keyword>
<sequence>KDQDVEPTKKQIYYSTDDHNIHVEEMVLKFIDLGIIKRSESNYSSPIILLKKRDS</sequence>
<dbReference type="PaxDb" id="44689-DDB0215118"/>
<evidence type="ECO:0000313" key="2">
    <source>
        <dbReference type="Proteomes" id="UP000002195"/>
    </source>
</evidence>
<dbReference type="SUPFAM" id="SSF56672">
    <property type="entry name" value="DNA/RNA polymerases"/>
    <property type="match status" value="1"/>
</dbReference>
<accession>Q54AS1</accession>
<gene>
    <name evidence="1" type="ORF">DDB_G0294250</name>
</gene>
<dbReference type="HOGENOM" id="CLU_3038771_0_0_1"/>
<dbReference type="SMR" id="Q54AS1"/>
<dbReference type="InParanoid" id="Q54AS1"/>
<dbReference type="VEuPathDB" id="AmoebaDB:DDB_G0294250"/>
<dbReference type="RefSeq" id="XP_628765.1">
    <property type="nucleotide sequence ID" value="XM_628763.1"/>
</dbReference>